<dbReference type="Proteomes" id="UP000789901">
    <property type="component" value="Unassembled WGS sequence"/>
</dbReference>
<feature type="non-terminal residue" evidence="1">
    <location>
        <position position="1"/>
    </location>
</feature>
<dbReference type="EMBL" id="CAJVQB010129324">
    <property type="protein sequence ID" value="CAG8853804.1"/>
    <property type="molecule type" value="Genomic_DNA"/>
</dbReference>
<evidence type="ECO:0000313" key="2">
    <source>
        <dbReference type="Proteomes" id="UP000789901"/>
    </source>
</evidence>
<name>A0ABN7XF00_GIGMA</name>
<accession>A0ABN7XF00</accession>
<organism evidence="1 2">
    <name type="scientific">Gigaspora margarita</name>
    <dbReference type="NCBI Taxonomy" id="4874"/>
    <lineage>
        <taxon>Eukaryota</taxon>
        <taxon>Fungi</taxon>
        <taxon>Fungi incertae sedis</taxon>
        <taxon>Mucoromycota</taxon>
        <taxon>Glomeromycotina</taxon>
        <taxon>Glomeromycetes</taxon>
        <taxon>Diversisporales</taxon>
        <taxon>Gigasporaceae</taxon>
        <taxon>Gigaspora</taxon>
    </lineage>
</organism>
<sequence length="111" mass="13477">IAKNNHEFLIEANYKIASYYKIHGQYENALKIDKEIPNDYKNIKMLKENKKFNKEVNRLKTTNNVRNDFEIWQQIAKYENKNLSAIAKKTINEHINIRRRNKQIIEQLKWD</sequence>
<proteinExistence type="predicted"/>
<evidence type="ECO:0000313" key="1">
    <source>
        <dbReference type="EMBL" id="CAG8853804.1"/>
    </source>
</evidence>
<comment type="caution">
    <text evidence="1">The sequence shown here is derived from an EMBL/GenBank/DDBJ whole genome shotgun (WGS) entry which is preliminary data.</text>
</comment>
<keyword evidence="2" id="KW-1185">Reference proteome</keyword>
<gene>
    <name evidence="1" type="ORF">GMARGA_LOCUS42625</name>
</gene>
<feature type="non-terminal residue" evidence="1">
    <location>
        <position position="111"/>
    </location>
</feature>
<protein>
    <submittedName>
        <fullName evidence="1">16841_t:CDS:1</fullName>
    </submittedName>
</protein>
<reference evidence="1 2" key="1">
    <citation type="submission" date="2021-06" db="EMBL/GenBank/DDBJ databases">
        <authorList>
            <person name="Kallberg Y."/>
            <person name="Tangrot J."/>
            <person name="Rosling A."/>
        </authorList>
    </citation>
    <scope>NUCLEOTIDE SEQUENCE [LARGE SCALE GENOMIC DNA]</scope>
    <source>
        <strain evidence="1 2">120-4 pot B 10/14</strain>
    </source>
</reference>